<sequence length="637" mass="71862">MAPPTGFVDLATAQRAVNDTFVNIMGTVVDIQHPTVTKTGQTMFTFKLLDEALSNSLYGSQGLTIRDRGDIVLLRDIKMSLFNQQPMALSNYGTRTLVFPGASIPEPTWQIAYNDKKRIECLGVPLDVSGVTLEEQSYVIQLKHDMQSCLANLGPPRTAPTGPAAMRQQQNAPAYPALARKRPGADLPTTAPKKLKQTSFGPKFKTVHDLQHRDFADILGQVVKKFPTPYGSCELYVTDYTQNNQMFYYAPPEEKNDLVRDGDEYGYNGGPAKKTWPGPYGWLVLKVNVKNPHAAYVNREVNEGDSVLLQNVKMKMKAEGVAKLEGDMWPDDLDDQRVKVRKIKTMDLPELTAIRERKERYWRARNAKIGADEQQEGKVKLTRTEKKRRKKALEAEKSATTSDQNGKQGDDTASDGALKRKTKPDLNPHIRCGHEEVPISSIKDIIDRDNKRHINVMPDGSKYTLPFVNAKFRARVRVLAFSPTELEDFAIPEQNHSYDGEQSDENSGYMDIESSSRYEWSFSLLLEDVSKPKGADKNTNQLWVTLGHQEAQYLFGNAVNDPTDLREDRALLARLREKTFTLWGNLAEKAENDAISNRPFECCLMEYGVELDDGDPEKDESPFGFCRMYRMFGVTIL</sequence>
<keyword evidence="2" id="KW-1185">Reference proteome</keyword>
<dbReference type="Proteomes" id="UP001281147">
    <property type="component" value="Unassembled WGS sequence"/>
</dbReference>
<accession>A0ACC3N9D9</accession>
<protein>
    <submittedName>
        <fullName evidence="1">Uncharacterized protein</fullName>
    </submittedName>
</protein>
<proteinExistence type="predicted"/>
<comment type="caution">
    <text evidence="1">The sequence shown here is derived from an EMBL/GenBank/DDBJ whole genome shotgun (WGS) entry which is preliminary data.</text>
</comment>
<evidence type="ECO:0000313" key="2">
    <source>
        <dbReference type="Proteomes" id="UP001281147"/>
    </source>
</evidence>
<reference evidence="1" key="1">
    <citation type="submission" date="2023-07" db="EMBL/GenBank/DDBJ databases">
        <title>Black Yeasts Isolated from many extreme environments.</title>
        <authorList>
            <person name="Coleine C."/>
            <person name="Stajich J.E."/>
            <person name="Selbmann L."/>
        </authorList>
    </citation>
    <scope>NUCLEOTIDE SEQUENCE</scope>
    <source>
        <strain evidence="1">CCFEE 5714</strain>
    </source>
</reference>
<name>A0ACC3N9D9_9PEZI</name>
<gene>
    <name evidence="1" type="ORF">LTR37_009287</name>
</gene>
<dbReference type="EMBL" id="JAUTXU010000072">
    <property type="protein sequence ID" value="KAK3711975.1"/>
    <property type="molecule type" value="Genomic_DNA"/>
</dbReference>
<evidence type="ECO:0000313" key="1">
    <source>
        <dbReference type="EMBL" id="KAK3711975.1"/>
    </source>
</evidence>
<organism evidence="1 2">
    <name type="scientific">Vermiconidia calcicola</name>
    <dbReference type="NCBI Taxonomy" id="1690605"/>
    <lineage>
        <taxon>Eukaryota</taxon>
        <taxon>Fungi</taxon>
        <taxon>Dikarya</taxon>
        <taxon>Ascomycota</taxon>
        <taxon>Pezizomycotina</taxon>
        <taxon>Dothideomycetes</taxon>
        <taxon>Dothideomycetidae</taxon>
        <taxon>Mycosphaerellales</taxon>
        <taxon>Extremaceae</taxon>
        <taxon>Vermiconidia</taxon>
    </lineage>
</organism>